<dbReference type="GO" id="GO:0030694">
    <property type="term" value="C:bacterial-type flagellum basal body, rod"/>
    <property type="evidence" value="ECO:0007669"/>
    <property type="project" value="InterPro"/>
</dbReference>
<dbReference type="Pfam" id="PF22692">
    <property type="entry name" value="LlgE_F_G_D1"/>
    <property type="match status" value="1"/>
</dbReference>
<organism evidence="6 7">
    <name type="scientific">Fervidobacterium nodosum (strain ATCC 35602 / DSM 5306 / Rt17-B1)</name>
    <dbReference type="NCBI Taxonomy" id="381764"/>
    <lineage>
        <taxon>Bacteria</taxon>
        <taxon>Thermotogati</taxon>
        <taxon>Thermotogota</taxon>
        <taxon>Thermotogae</taxon>
        <taxon>Thermotogales</taxon>
        <taxon>Fervidobacteriaceae</taxon>
        <taxon>Fervidobacterium</taxon>
    </lineage>
</organism>
<dbReference type="GO" id="GO:0071978">
    <property type="term" value="P:bacterial-type flagellum-dependent swarming motility"/>
    <property type="evidence" value="ECO:0007669"/>
    <property type="project" value="TreeGrafter"/>
</dbReference>
<dbReference type="InterPro" id="IPR019776">
    <property type="entry name" value="Flagellar_basal_body_rod_CS"/>
</dbReference>
<feature type="domain" description="Flagellar hook protein FlgE/F/G-like D1" evidence="5">
    <location>
        <begin position="97"/>
        <end position="158"/>
    </location>
</feature>
<evidence type="ECO:0008006" key="8">
    <source>
        <dbReference type="Google" id="ProtNLM"/>
    </source>
</evidence>
<comment type="subcellular location">
    <subcellularLocation>
        <location evidence="2">Bacterial flagellum basal body</location>
    </subcellularLocation>
</comment>
<gene>
    <name evidence="6" type="ordered locus">Fnod_0921</name>
</gene>
<dbReference type="Pfam" id="PF00460">
    <property type="entry name" value="Flg_bb_rod"/>
    <property type="match status" value="1"/>
</dbReference>
<dbReference type="EMBL" id="CP000771">
    <property type="protein sequence ID" value="ABS60771.1"/>
    <property type="molecule type" value="Genomic_DNA"/>
</dbReference>
<sequence>MYRGVYTAAMGMLVDITKIDTLSNNLANVETNGYKADTPTFKAYFNKEIDRIKPEPENRRVEVKKIGNLEQAVILDEVRTNFSQGILEQTNVPSHIAINGDGFFAVRKANEIFYTRNGEFIRDSNGRLVNTQGNYLLNQNGQEIVVPETFSIDEAGNILDGNGNVIDRIAVYALSNPRKIGDTLFAGQPQNLPEDSFRILPGYIEKSNVNVVREMVKMIEAHRHYEATSKAIVVHDELLNKVINNVGALR</sequence>
<dbReference type="PANTHER" id="PTHR30435">
    <property type="entry name" value="FLAGELLAR PROTEIN"/>
    <property type="match status" value="1"/>
</dbReference>
<dbReference type="InterPro" id="IPR053967">
    <property type="entry name" value="LlgE_F_G-like_D1"/>
</dbReference>
<dbReference type="STRING" id="381764.Fnod_0921"/>
<feature type="domain" description="Flagellar basal-body/hook protein C-terminal" evidence="4">
    <location>
        <begin position="201"/>
        <end position="244"/>
    </location>
</feature>
<accession>A7HLI8</accession>
<dbReference type="PANTHER" id="PTHR30435:SF19">
    <property type="entry name" value="FLAGELLAR BASAL-BODY ROD PROTEIN FLGG"/>
    <property type="match status" value="1"/>
</dbReference>
<dbReference type="eggNOG" id="COG4786">
    <property type="taxonomic scope" value="Bacteria"/>
</dbReference>
<protein>
    <recommendedName>
        <fullName evidence="8">Flagellar basal body protein</fullName>
    </recommendedName>
</protein>
<dbReference type="KEGG" id="fno:Fnod_0921"/>
<dbReference type="NCBIfam" id="TIGR02490">
    <property type="entry name" value="flgF"/>
    <property type="match status" value="1"/>
</dbReference>
<dbReference type="InterPro" id="IPR010930">
    <property type="entry name" value="Flg_bb/hook_C_dom"/>
</dbReference>
<evidence type="ECO:0000259" key="5">
    <source>
        <dbReference type="Pfam" id="PF22692"/>
    </source>
</evidence>
<dbReference type="InterPro" id="IPR020013">
    <property type="entry name" value="Flagellar_FlgE/F/G"/>
</dbReference>
<dbReference type="InterPro" id="IPR037925">
    <property type="entry name" value="FlgE/F/G-like"/>
</dbReference>
<dbReference type="HOGENOM" id="CLU_013687_0_0_0"/>
<dbReference type="OrthoDB" id="9804559at2"/>
<reference evidence="6 7" key="1">
    <citation type="submission" date="2007-07" db="EMBL/GenBank/DDBJ databases">
        <title>Complete sequence of Fervidobacterium nodosum Rt17-B1.</title>
        <authorList>
            <consortium name="US DOE Joint Genome Institute"/>
            <person name="Copeland A."/>
            <person name="Lucas S."/>
            <person name="Lapidus A."/>
            <person name="Barry K."/>
            <person name="Glavina del Rio T."/>
            <person name="Dalin E."/>
            <person name="Tice H."/>
            <person name="Pitluck S."/>
            <person name="Saunders E."/>
            <person name="Brettin T."/>
            <person name="Bruce D."/>
            <person name="Detter J.C."/>
            <person name="Han C."/>
            <person name="Schmutz J."/>
            <person name="Larimer F."/>
            <person name="Land M."/>
            <person name="Hauser L."/>
            <person name="Kyrpides N."/>
            <person name="Mikhailova N."/>
            <person name="Nelson K."/>
            <person name="Gogarten J.P."/>
            <person name="Noll K."/>
            <person name="Richardson P."/>
        </authorList>
    </citation>
    <scope>NUCLEOTIDE SEQUENCE [LARGE SCALE GENOMIC DNA]</scope>
    <source>
        <strain evidence="7">ATCC 35602 / DSM 5306 / Rt17-B1</strain>
    </source>
</reference>
<evidence type="ECO:0000256" key="2">
    <source>
        <dbReference type="RuleBase" id="RU362116"/>
    </source>
</evidence>
<evidence type="ECO:0000259" key="4">
    <source>
        <dbReference type="Pfam" id="PF06429"/>
    </source>
</evidence>
<evidence type="ECO:0000313" key="7">
    <source>
        <dbReference type="Proteomes" id="UP000002415"/>
    </source>
</evidence>
<dbReference type="Pfam" id="PF06429">
    <property type="entry name" value="Flg_bbr_C"/>
    <property type="match status" value="1"/>
</dbReference>
<reference evidence="6 7" key="2">
    <citation type="journal article" date="2009" name="Proc. Natl. Acad. Sci. U.S.A.">
        <title>On the chimeric nature, thermophilic origin, and phylogenetic placement of the Thermotogales.</title>
        <authorList>
            <person name="Zhaxybayeva O."/>
            <person name="Swithers K.S."/>
            <person name="Lapierre P."/>
            <person name="Fournier G.P."/>
            <person name="Bickhart D.M."/>
            <person name="DeBoy R.T."/>
            <person name="Nelson K.E."/>
            <person name="Nesbo C.L."/>
            <person name="Doolittle W.F."/>
            <person name="Gogarten J.P."/>
            <person name="Noll K.M."/>
        </authorList>
    </citation>
    <scope>NUCLEOTIDE SEQUENCE [LARGE SCALE GENOMIC DNA]</scope>
    <source>
        <strain evidence="7">ATCC 35602 / DSM 5306 / Rt17-B1</strain>
    </source>
</reference>
<dbReference type="NCBIfam" id="TIGR03506">
    <property type="entry name" value="FlgEFG_subfam"/>
    <property type="match status" value="1"/>
</dbReference>
<keyword evidence="7" id="KW-1185">Reference proteome</keyword>
<evidence type="ECO:0000313" key="6">
    <source>
        <dbReference type="EMBL" id="ABS60771.1"/>
    </source>
</evidence>
<comment type="similarity">
    <text evidence="1 2">Belongs to the flagella basal body rod proteins family.</text>
</comment>
<name>A7HLI8_FERNB</name>
<keyword evidence="2" id="KW-0975">Bacterial flagellum</keyword>
<proteinExistence type="inferred from homology"/>
<evidence type="ECO:0000259" key="3">
    <source>
        <dbReference type="Pfam" id="PF00460"/>
    </source>
</evidence>
<dbReference type="InterPro" id="IPR001444">
    <property type="entry name" value="Flag_bb_rod_N"/>
</dbReference>
<dbReference type="Proteomes" id="UP000002415">
    <property type="component" value="Chromosome"/>
</dbReference>
<dbReference type="InterPro" id="IPR012836">
    <property type="entry name" value="FlgF"/>
</dbReference>
<evidence type="ECO:0000256" key="1">
    <source>
        <dbReference type="ARBA" id="ARBA00009677"/>
    </source>
</evidence>
<dbReference type="SUPFAM" id="SSF117143">
    <property type="entry name" value="Flagellar hook protein flgE"/>
    <property type="match status" value="1"/>
</dbReference>
<dbReference type="PROSITE" id="PS00588">
    <property type="entry name" value="FLAGELLA_BB_ROD"/>
    <property type="match status" value="1"/>
</dbReference>
<feature type="domain" description="Flagellar basal body rod protein N-terminal" evidence="3">
    <location>
        <begin position="17"/>
        <end position="35"/>
    </location>
</feature>
<dbReference type="AlphaFoldDB" id="A7HLI8"/>